<feature type="non-terminal residue" evidence="1">
    <location>
        <position position="1"/>
    </location>
</feature>
<reference evidence="1 2" key="1">
    <citation type="journal article" date="2019" name="Sci. Rep.">
        <title>A high-quality genome of Eragrostis curvula grass provides insights into Poaceae evolution and supports new strategies to enhance forage quality.</title>
        <authorList>
            <person name="Carballo J."/>
            <person name="Santos B.A.C.M."/>
            <person name="Zappacosta D."/>
            <person name="Garbus I."/>
            <person name="Selva J.P."/>
            <person name="Gallo C.A."/>
            <person name="Diaz A."/>
            <person name="Albertini E."/>
            <person name="Caccamo M."/>
            <person name="Echenique V."/>
        </authorList>
    </citation>
    <scope>NUCLEOTIDE SEQUENCE [LARGE SCALE GENOMIC DNA]</scope>
    <source>
        <strain evidence="2">cv. Victoria</strain>
        <tissue evidence="1">Leaf</tissue>
    </source>
</reference>
<gene>
    <name evidence="1" type="ORF">EJB05_31659</name>
</gene>
<name>A0A5J9UF85_9POAL</name>
<proteinExistence type="predicted"/>
<dbReference type="EMBL" id="RWGY01000026">
    <property type="protein sequence ID" value="TVU21987.1"/>
    <property type="molecule type" value="Genomic_DNA"/>
</dbReference>
<feature type="non-terminal residue" evidence="1">
    <location>
        <position position="94"/>
    </location>
</feature>
<accession>A0A5J9UF85</accession>
<evidence type="ECO:0000313" key="2">
    <source>
        <dbReference type="Proteomes" id="UP000324897"/>
    </source>
</evidence>
<organism evidence="1 2">
    <name type="scientific">Eragrostis curvula</name>
    <name type="common">weeping love grass</name>
    <dbReference type="NCBI Taxonomy" id="38414"/>
    <lineage>
        <taxon>Eukaryota</taxon>
        <taxon>Viridiplantae</taxon>
        <taxon>Streptophyta</taxon>
        <taxon>Embryophyta</taxon>
        <taxon>Tracheophyta</taxon>
        <taxon>Spermatophyta</taxon>
        <taxon>Magnoliopsida</taxon>
        <taxon>Liliopsida</taxon>
        <taxon>Poales</taxon>
        <taxon>Poaceae</taxon>
        <taxon>PACMAD clade</taxon>
        <taxon>Chloridoideae</taxon>
        <taxon>Eragrostideae</taxon>
        <taxon>Eragrostidinae</taxon>
        <taxon>Eragrostis</taxon>
    </lineage>
</organism>
<dbReference type="Proteomes" id="UP000324897">
    <property type="component" value="Unassembled WGS sequence"/>
</dbReference>
<dbReference type="OrthoDB" id="337270at2759"/>
<dbReference type="Gramene" id="TVU21987">
    <property type="protein sequence ID" value="TVU21987"/>
    <property type="gene ID" value="EJB05_31659"/>
</dbReference>
<keyword evidence="2" id="KW-1185">Reference proteome</keyword>
<sequence length="94" mass="10529">MPSCCASYSGNLYCLQIQISDLLFYKIEWPRVKDDKKSSGHSKVSGPRAGPSHCKSLLMHLLEELEQAFPDDIEAYREIRATAAATLSRQQGLQ</sequence>
<evidence type="ECO:0000313" key="1">
    <source>
        <dbReference type="EMBL" id="TVU21987.1"/>
    </source>
</evidence>
<protein>
    <submittedName>
        <fullName evidence="1">Uncharacterized protein</fullName>
    </submittedName>
</protein>
<comment type="caution">
    <text evidence="1">The sequence shown here is derived from an EMBL/GenBank/DDBJ whole genome shotgun (WGS) entry which is preliminary data.</text>
</comment>
<dbReference type="AlphaFoldDB" id="A0A5J9UF85"/>